<evidence type="ECO:0000313" key="3">
    <source>
        <dbReference type="Proteomes" id="UP000695562"/>
    </source>
</evidence>
<comment type="caution">
    <text evidence="2">The sequence shown here is derived from an EMBL/GenBank/DDBJ whole genome shotgun (WGS) entry which is preliminary data.</text>
</comment>
<dbReference type="InterPro" id="IPR001810">
    <property type="entry name" value="F-box_dom"/>
</dbReference>
<reference evidence="2" key="1">
    <citation type="submission" date="2020-01" db="EMBL/GenBank/DDBJ databases">
        <title>Development of genomics and gene disruption for Polysphondylium violaceum indicates a role for the polyketide synthase stlB in stalk morphogenesis.</title>
        <authorList>
            <person name="Narita B."/>
            <person name="Kawabe Y."/>
            <person name="Kin K."/>
            <person name="Saito T."/>
            <person name="Gibbs R."/>
            <person name="Kuspa A."/>
            <person name="Muzny D."/>
            <person name="Queller D."/>
            <person name="Richards S."/>
            <person name="Strassman J."/>
            <person name="Sucgang R."/>
            <person name="Worley K."/>
            <person name="Schaap P."/>
        </authorList>
    </citation>
    <scope>NUCLEOTIDE SEQUENCE</scope>
    <source>
        <strain evidence="2">QSvi11</strain>
    </source>
</reference>
<accession>A0A8J4V6P9</accession>
<dbReference type="EMBL" id="AJWJ01000074">
    <property type="protein sequence ID" value="KAF2076052.1"/>
    <property type="molecule type" value="Genomic_DNA"/>
</dbReference>
<feature type="domain" description="F-box" evidence="1">
    <location>
        <begin position="4"/>
        <end position="50"/>
    </location>
</feature>
<dbReference type="Pfam" id="PF12937">
    <property type="entry name" value="F-box-like"/>
    <property type="match status" value="1"/>
</dbReference>
<dbReference type="InterPro" id="IPR036047">
    <property type="entry name" value="F-box-like_dom_sf"/>
</dbReference>
<name>A0A8J4V6P9_9MYCE</name>
<dbReference type="OrthoDB" id="3219396at2759"/>
<evidence type="ECO:0000313" key="2">
    <source>
        <dbReference type="EMBL" id="KAF2076052.1"/>
    </source>
</evidence>
<dbReference type="PROSITE" id="PS50181">
    <property type="entry name" value="FBOX"/>
    <property type="match status" value="1"/>
</dbReference>
<proteinExistence type="predicted"/>
<organism evidence="2 3">
    <name type="scientific">Polysphondylium violaceum</name>
    <dbReference type="NCBI Taxonomy" id="133409"/>
    <lineage>
        <taxon>Eukaryota</taxon>
        <taxon>Amoebozoa</taxon>
        <taxon>Evosea</taxon>
        <taxon>Eumycetozoa</taxon>
        <taxon>Dictyostelia</taxon>
        <taxon>Dictyosteliales</taxon>
        <taxon>Dictyosteliaceae</taxon>
        <taxon>Polysphondylium</taxon>
    </lineage>
</organism>
<keyword evidence="3" id="KW-1185">Reference proteome</keyword>
<dbReference type="SUPFAM" id="SSF81383">
    <property type="entry name" value="F-box domain"/>
    <property type="match status" value="1"/>
</dbReference>
<dbReference type="Proteomes" id="UP000695562">
    <property type="component" value="Unassembled WGS sequence"/>
</dbReference>
<gene>
    <name evidence="2" type="ORF">CYY_002616</name>
</gene>
<evidence type="ECO:0000259" key="1">
    <source>
        <dbReference type="PROSITE" id="PS50181"/>
    </source>
</evidence>
<protein>
    <recommendedName>
        <fullName evidence="1">F-box domain-containing protein</fullName>
    </recommendedName>
</protein>
<sequence length="177" mass="20890">MNNSLNILDLPNDILEKIFINLNINDWYSFSQTCQEIKSIGNSNLIWRKYCKKEIEFNQTKYNELSLSSYKTFFFKYLVELHFTPNILIFNTSFHLKIKLPLNKPMEELLKIVKKNIGLCRHNSNHGLCDKHCKNLSWPKYILSNSKGMIYDRSKTPKEIGLNDNDTMILSSRLMVF</sequence>
<dbReference type="AlphaFoldDB" id="A0A8J4V6P9"/>
<dbReference type="Gene3D" id="1.20.1280.50">
    <property type="match status" value="1"/>
</dbReference>